<dbReference type="STRING" id="1184267.A11Q_1623"/>
<dbReference type="OrthoDB" id="129834at2"/>
<proteinExistence type="predicted"/>
<organism evidence="1 2">
    <name type="scientific">Pseudobdellovibrio exovorus JSS</name>
    <dbReference type="NCBI Taxonomy" id="1184267"/>
    <lineage>
        <taxon>Bacteria</taxon>
        <taxon>Pseudomonadati</taxon>
        <taxon>Bdellovibrionota</taxon>
        <taxon>Bdellovibrionia</taxon>
        <taxon>Bdellovibrionales</taxon>
        <taxon>Pseudobdellovibrionaceae</taxon>
        <taxon>Pseudobdellovibrio</taxon>
    </lineage>
</organism>
<dbReference type="Proteomes" id="UP000012040">
    <property type="component" value="Chromosome"/>
</dbReference>
<evidence type="ECO:0000313" key="1">
    <source>
        <dbReference type="EMBL" id="AGH95839.1"/>
    </source>
</evidence>
<dbReference type="RefSeq" id="WP_015470329.1">
    <property type="nucleotide sequence ID" value="NC_020813.1"/>
</dbReference>
<dbReference type="KEGG" id="bex:A11Q_1623"/>
<evidence type="ECO:0000313" key="2">
    <source>
        <dbReference type="Proteomes" id="UP000012040"/>
    </source>
</evidence>
<dbReference type="PATRIC" id="fig|1184267.3.peg.1644"/>
<sequence>MAELTLPAVAKSFFTLCKKCDADRYHRVLTHTSSTSAKIECEVCHSKKTYTLPKPGVVRKKTSTTGRPAARRNTHADEYNQLMMNRGSEQGLAFSIRTKYSIDQKIDHPKFGAGFVKNVQSDRVDVMFQDEVKTLIHNKQ</sequence>
<gene>
    <name evidence="1" type="ORF">A11Q_1623</name>
</gene>
<dbReference type="eggNOG" id="ENOG503316B">
    <property type="taxonomic scope" value="Bacteria"/>
</dbReference>
<dbReference type="EMBL" id="CP003537">
    <property type="protein sequence ID" value="AGH95839.1"/>
    <property type="molecule type" value="Genomic_DNA"/>
</dbReference>
<accession>M4VRM8</accession>
<dbReference type="HOGENOM" id="CLU_102153_1_0_7"/>
<dbReference type="AlphaFoldDB" id="M4VRM8"/>
<reference evidence="1 2" key="1">
    <citation type="journal article" date="2013" name="ISME J.">
        <title>By their genes ye shall know them: genomic signatures of predatory bacteria.</title>
        <authorList>
            <person name="Pasternak Z."/>
            <person name="Pietrokovski S."/>
            <person name="Rotem O."/>
            <person name="Gophna U."/>
            <person name="Lurie-Weinberger M.N."/>
            <person name="Jurkevitch E."/>
        </authorList>
    </citation>
    <scope>NUCLEOTIDE SEQUENCE [LARGE SCALE GENOMIC DNA]</scope>
    <source>
        <strain evidence="1 2">JSS</strain>
    </source>
</reference>
<keyword evidence="2" id="KW-1185">Reference proteome</keyword>
<name>M4VRM8_9BACT</name>
<protein>
    <submittedName>
        <fullName evidence="1">Uncharacterized protein</fullName>
    </submittedName>
</protein>